<dbReference type="PANTHER" id="PTHR35871:SF1">
    <property type="entry name" value="CXC1-LIKE CYSTEINE CLUSTER ASSOCIATED WITH KDZ TRANSPOSASES DOMAIN-CONTAINING PROTEIN"/>
    <property type="match status" value="1"/>
</dbReference>
<proteinExistence type="predicted"/>
<dbReference type="PANTHER" id="PTHR35871">
    <property type="entry name" value="EXPRESSED PROTEIN"/>
    <property type="match status" value="1"/>
</dbReference>
<reference evidence="1 2" key="1">
    <citation type="journal article" date="2018" name="Nat. Ecol. Evol.">
        <title>Pezizomycetes genomes reveal the molecular basis of ectomycorrhizal truffle lifestyle.</title>
        <authorList>
            <person name="Murat C."/>
            <person name="Payen T."/>
            <person name="Noel B."/>
            <person name="Kuo A."/>
            <person name="Morin E."/>
            <person name="Chen J."/>
            <person name="Kohler A."/>
            <person name="Krizsan K."/>
            <person name="Balestrini R."/>
            <person name="Da Silva C."/>
            <person name="Montanini B."/>
            <person name="Hainaut M."/>
            <person name="Levati E."/>
            <person name="Barry K.W."/>
            <person name="Belfiori B."/>
            <person name="Cichocki N."/>
            <person name="Clum A."/>
            <person name="Dockter R.B."/>
            <person name="Fauchery L."/>
            <person name="Guy J."/>
            <person name="Iotti M."/>
            <person name="Le Tacon F."/>
            <person name="Lindquist E.A."/>
            <person name="Lipzen A."/>
            <person name="Malagnac F."/>
            <person name="Mello A."/>
            <person name="Molinier V."/>
            <person name="Miyauchi S."/>
            <person name="Poulain J."/>
            <person name="Riccioni C."/>
            <person name="Rubini A."/>
            <person name="Sitrit Y."/>
            <person name="Splivallo R."/>
            <person name="Traeger S."/>
            <person name="Wang M."/>
            <person name="Zifcakova L."/>
            <person name="Wipf D."/>
            <person name="Zambonelli A."/>
            <person name="Paolocci F."/>
            <person name="Nowrousian M."/>
            <person name="Ottonello S."/>
            <person name="Baldrian P."/>
            <person name="Spatafora J.W."/>
            <person name="Henrissat B."/>
            <person name="Nagy L.G."/>
            <person name="Aury J.M."/>
            <person name="Wincker P."/>
            <person name="Grigoriev I.V."/>
            <person name="Bonfante P."/>
            <person name="Martin F.M."/>
        </authorList>
    </citation>
    <scope>NUCLEOTIDE SEQUENCE [LARGE SCALE GENOMIC DNA]</scope>
    <source>
        <strain evidence="1 2">120613-1</strain>
    </source>
</reference>
<sequence length="152" mass="17000">MGLPQGELLIFLIVYDESTFNANDDHLKIWIKDDNIPFRKKTHGKEIMVSDFLTPCGRLRVLKHNSLELVLQYETSEDGPKYQLVDQVLKLAIPVFESLFPGCQALFLFDNAMSHAAYSKDALRVSSMNLLVHPGGGQAHLRASINPSTGET</sequence>
<protein>
    <recommendedName>
        <fullName evidence="3">Tc1-like transposase DDE domain-containing protein</fullName>
    </recommendedName>
</protein>
<evidence type="ECO:0000313" key="2">
    <source>
        <dbReference type="Proteomes" id="UP000276215"/>
    </source>
</evidence>
<dbReference type="OrthoDB" id="3218065at2759"/>
<dbReference type="EMBL" id="ML120361">
    <property type="protein sequence ID" value="RPB03790.1"/>
    <property type="molecule type" value="Genomic_DNA"/>
</dbReference>
<keyword evidence="2" id="KW-1185">Reference proteome</keyword>
<accession>A0A3N4JZH2</accession>
<evidence type="ECO:0000313" key="1">
    <source>
        <dbReference type="EMBL" id="RPB03790.1"/>
    </source>
</evidence>
<dbReference type="Proteomes" id="UP000276215">
    <property type="component" value="Unassembled WGS sequence"/>
</dbReference>
<gene>
    <name evidence="1" type="ORF">L873DRAFT_1760223</name>
</gene>
<evidence type="ECO:0008006" key="3">
    <source>
        <dbReference type="Google" id="ProtNLM"/>
    </source>
</evidence>
<dbReference type="STRING" id="1336337.A0A3N4JZH2"/>
<dbReference type="AlphaFoldDB" id="A0A3N4JZH2"/>
<name>A0A3N4JZH2_9PEZI</name>
<organism evidence="1 2">
    <name type="scientific">Choiromyces venosus 120613-1</name>
    <dbReference type="NCBI Taxonomy" id="1336337"/>
    <lineage>
        <taxon>Eukaryota</taxon>
        <taxon>Fungi</taxon>
        <taxon>Dikarya</taxon>
        <taxon>Ascomycota</taxon>
        <taxon>Pezizomycotina</taxon>
        <taxon>Pezizomycetes</taxon>
        <taxon>Pezizales</taxon>
        <taxon>Tuberaceae</taxon>
        <taxon>Choiromyces</taxon>
    </lineage>
</organism>